<dbReference type="Proteomes" id="UP000297907">
    <property type="component" value="Unassembled WGS sequence"/>
</dbReference>
<dbReference type="SUPFAM" id="SSF51419">
    <property type="entry name" value="PLP-binding barrel"/>
    <property type="match status" value="1"/>
</dbReference>
<dbReference type="HAMAP" id="MF_02087">
    <property type="entry name" value="PLP_homeostasis"/>
    <property type="match status" value="1"/>
</dbReference>
<dbReference type="Gene3D" id="3.20.20.10">
    <property type="entry name" value="Alanine racemase"/>
    <property type="match status" value="1"/>
</dbReference>
<comment type="cofactor">
    <cofactor evidence="3">
        <name>pyridoxal 5'-phosphate</name>
        <dbReference type="ChEBI" id="CHEBI:597326"/>
    </cofactor>
</comment>
<dbReference type="PANTHER" id="PTHR10146:SF14">
    <property type="entry name" value="PYRIDOXAL PHOSPHATE HOMEOSTASIS PROTEIN"/>
    <property type="match status" value="1"/>
</dbReference>
<dbReference type="InterPro" id="IPR011078">
    <property type="entry name" value="PyrdxlP_homeostasis"/>
</dbReference>
<dbReference type="EMBL" id="SOFL01000024">
    <property type="protein sequence ID" value="TFC02757.1"/>
    <property type="molecule type" value="Genomic_DNA"/>
</dbReference>
<accession>A0A4R8W6L2</accession>
<evidence type="ECO:0000256" key="4">
    <source>
        <dbReference type="RuleBase" id="RU004514"/>
    </source>
</evidence>
<protein>
    <recommendedName>
        <fullName evidence="2">Pyridoxal phosphate homeostasis protein</fullName>
        <shortName evidence="2">PLP homeostasis protein</shortName>
    </recommendedName>
</protein>
<dbReference type="OrthoDB" id="9804072at2"/>
<reference evidence="6 7" key="1">
    <citation type="submission" date="2019-03" db="EMBL/GenBank/DDBJ databases">
        <title>Genomics of glacier-inhabiting Cryobacterium strains.</title>
        <authorList>
            <person name="Liu Q."/>
            <person name="Xin Y.-H."/>
        </authorList>
    </citation>
    <scope>NUCLEOTIDE SEQUENCE [LARGE SCALE GENOMIC DNA]</scope>
    <source>
        <strain evidence="6 7">RHLS22-1</strain>
    </source>
</reference>
<sequence>MTDPDLSQRLANVRGGIADAARLAGRSVDDITTVVVTKFQPASLVRELLELGVRDFGESRHQEAQGKAAELAGTGIRWHFVGQVQGKKARQVRAYSSVIHSVDRESLVTSLATPVPDQPGADEAGAEVDCFVQVNLTEDPARGGVSIPDLAPLVERVLSAPGLRLLGLMAVAPLGADPKRSFALVSELGAQMRGIAPGARYLSMGMSQDYAAAIAEGATHLRIGTAITGNRPAAVNLKTS</sequence>
<evidence type="ECO:0000256" key="2">
    <source>
        <dbReference type="HAMAP-Rule" id="MF_02087"/>
    </source>
</evidence>
<gene>
    <name evidence="6" type="ORF">E3O42_07400</name>
</gene>
<dbReference type="InterPro" id="IPR029066">
    <property type="entry name" value="PLP-binding_barrel"/>
</dbReference>
<dbReference type="CDD" id="cd00635">
    <property type="entry name" value="PLPDE_III_YBL036c_like"/>
    <property type="match status" value="1"/>
</dbReference>
<comment type="caution">
    <text evidence="6">The sequence shown here is derived from an EMBL/GenBank/DDBJ whole genome shotgun (WGS) entry which is preliminary data.</text>
</comment>
<dbReference type="PROSITE" id="PS01211">
    <property type="entry name" value="UPF0001"/>
    <property type="match status" value="1"/>
</dbReference>
<dbReference type="PANTHER" id="PTHR10146">
    <property type="entry name" value="PROLINE SYNTHETASE CO-TRANSCRIBED BACTERIAL HOMOLOG PROTEIN"/>
    <property type="match status" value="1"/>
</dbReference>
<comment type="function">
    <text evidence="2">Pyridoxal 5'-phosphate (PLP)-binding protein, which is involved in PLP homeostasis.</text>
</comment>
<dbReference type="NCBIfam" id="TIGR00044">
    <property type="entry name" value="YggS family pyridoxal phosphate-dependent enzyme"/>
    <property type="match status" value="1"/>
</dbReference>
<evidence type="ECO:0000313" key="6">
    <source>
        <dbReference type="EMBL" id="TFC02757.1"/>
    </source>
</evidence>
<evidence type="ECO:0000259" key="5">
    <source>
        <dbReference type="Pfam" id="PF01168"/>
    </source>
</evidence>
<dbReference type="AlphaFoldDB" id="A0A4R8W6L2"/>
<organism evidence="6 7">
    <name type="scientific">Cryobacterium adonitolivorans</name>
    <dbReference type="NCBI Taxonomy" id="1259189"/>
    <lineage>
        <taxon>Bacteria</taxon>
        <taxon>Bacillati</taxon>
        <taxon>Actinomycetota</taxon>
        <taxon>Actinomycetes</taxon>
        <taxon>Micrococcales</taxon>
        <taxon>Microbacteriaceae</taxon>
        <taxon>Cryobacterium</taxon>
    </lineage>
</organism>
<feature type="modified residue" description="N6-(pyridoxal phosphate)lysine" evidence="2 3">
    <location>
        <position position="38"/>
    </location>
</feature>
<evidence type="ECO:0000256" key="1">
    <source>
        <dbReference type="ARBA" id="ARBA00022898"/>
    </source>
</evidence>
<proteinExistence type="inferred from homology"/>
<feature type="domain" description="Alanine racemase N-terminal" evidence="5">
    <location>
        <begin position="44"/>
        <end position="232"/>
    </location>
</feature>
<dbReference type="GO" id="GO:0030170">
    <property type="term" value="F:pyridoxal phosphate binding"/>
    <property type="evidence" value="ECO:0007669"/>
    <property type="project" value="UniProtKB-UniRule"/>
</dbReference>
<comment type="similarity">
    <text evidence="2 4">Belongs to the pyridoxal phosphate-binding protein YggS/PROSC family.</text>
</comment>
<name>A0A4R8W6L2_9MICO</name>
<keyword evidence="7" id="KW-1185">Reference proteome</keyword>
<dbReference type="PIRSF" id="PIRSF004848">
    <property type="entry name" value="YBL036c_PLPDEIII"/>
    <property type="match status" value="1"/>
</dbReference>
<evidence type="ECO:0000256" key="3">
    <source>
        <dbReference type="PIRSR" id="PIRSR004848-1"/>
    </source>
</evidence>
<keyword evidence="1 2" id="KW-0663">Pyridoxal phosphate</keyword>
<dbReference type="InterPro" id="IPR001608">
    <property type="entry name" value="Ala_racemase_N"/>
</dbReference>
<evidence type="ECO:0000313" key="7">
    <source>
        <dbReference type="Proteomes" id="UP000297907"/>
    </source>
</evidence>
<dbReference type="RefSeq" id="WP_134453337.1">
    <property type="nucleotide sequence ID" value="NZ_SOFL01000024.1"/>
</dbReference>
<dbReference type="Pfam" id="PF01168">
    <property type="entry name" value="Ala_racemase_N"/>
    <property type="match status" value="1"/>
</dbReference>